<dbReference type="InterPro" id="IPR000399">
    <property type="entry name" value="TPP-bd_CS"/>
</dbReference>
<dbReference type="InterPro" id="IPR045229">
    <property type="entry name" value="TPP_enz"/>
</dbReference>
<evidence type="ECO:0000259" key="4">
    <source>
        <dbReference type="Pfam" id="PF00205"/>
    </source>
</evidence>
<dbReference type="EMBL" id="UINC01031949">
    <property type="protein sequence ID" value="SVB18798.1"/>
    <property type="molecule type" value="Genomic_DNA"/>
</dbReference>
<dbReference type="PANTHER" id="PTHR18968:SF167">
    <property type="entry name" value="ACETOLACTATE SYNTHASE LARGE SUBUNIT ILVB2-RELATED"/>
    <property type="match status" value="1"/>
</dbReference>
<name>A0A382BYB3_9ZZZZ</name>
<organism evidence="7">
    <name type="scientific">marine metagenome</name>
    <dbReference type="NCBI Taxonomy" id="408172"/>
    <lineage>
        <taxon>unclassified sequences</taxon>
        <taxon>metagenomes</taxon>
        <taxon>ecological metagenomes</taxon>
    </lineage>
</organism>
<feature type="non-terminal residue" evidence="7">
    <location>
        <position position="519"/>
    </location>
</feature>
<dbReference type="GO" id="GO:0009097">
    <property type="term" value="P:isoleucine biosynthetic process"/>
    <property type="evidence" value="ECO:0007669"/>
    <property type="project" value="TreeGrafter"/>
</dbReference>
<dbReference type="GO" id="GO:0003984">
    <property type="term" value="F:acetolactate synthase activity"/>
    <property type="evidence" value="ECO:0007669"/>
    <property type="project" value="TreeGrafter"/>
</dbReference>
<evidence type="ECO:0000256" key="1">
    <source>
        <dbReference type="ARBA" id="ARBA00007812"/>
    </source>
</evidence>
<dbReference type="CDD" id="cd07035">
    <property type="entry name" value="TPP_PYR_POX_like"/>
    <property type="match status" value="1"/>
</dbReference>
<proteinExistence type="inferred from homology"/>
<feature type="domain" description="Thiamine pyrophosphate enzyme central" evidence="4">
    <location>
        <begin position="194"/>
        <end position="319"/>
    </location>
</feature>
<dbReference type="InterPro" id="IPR012000">
    <property type="entry name" value="Thiamin_PyroP_enz_cen_dom"/>
</dbReference>
<dbReference type="SUPFAM" id="SSF52518">
    <property type="entry name" value="Thiamin diphosphate-binding fold (THDP-binding)"/>
    <property type="match status" value="2"/>
</dbReference>
<gene>
    <name evidence="7" type="ORF">METZ01_LOCUS171652</name>
</gene>
<protein>
    <submittedName>
        <fullName evidence="7">Uncharacterized protein</fullName>
    </submittedName>
</protein>
<dbReference type="InterPro" id="IPR012001">
    <property type="entry name" value="Thiamin_PyroP_enz_TPP-bd_dom"/>
</dbReference>
<dbReference type="GO" id="GO:0030976">
    <property type="term" value="F:thiamine pyrophosphate binding"/>
    <property type="evidence" value="ECO:0007669"/>
    <property type="project" value="InterPro"/>
</dbReference>
<comment type="similarity">
    <text evidence="1 3">Belongs to the TPP enzyme family.</text>
</comment>
<evidence type="ECO:0000256" key="3">
    <source>
        <dbReference type="RuleBase" id="RU362132"/>
    </source>
</evidence>
<keyword evidence="2 3" id="KW-0786">Thiamine pyrophosphate</keyword>
<dbReference type="CDD" id="cd00568">
    <property type="entry name" value="TPP_enzymes"/>
    <property type="match status" value="1"/>
</dbReference>
<dbReference type="Pfam" id="PF02775">
    <property type="entry name" value="TPP_enzyme_C"/>
    <property type="match status" value="1"/>
</dbReference>
<dbReference type="GO" id="GO:0005948">
    <property type="term" value="C:acetolactate synthase complex"/>
    <property type="evidence" value="ECO:0007669"/>
    <property type="project" value="TreeGrafter"/>
</dbReference>
<accession>A0A382BYB3</accession>
<dbReference type="Pfam" id="PF02776">
    <property type="entry name" value="TPP_enzyme_N"/>
    <property type="match status" value="1"/>
</dbReference>
<dbReference type="Gene3D" id="3.40.50.1220">
    <property type="entry name" value="TPP-binding domain"/>
    <property type="match status" value="1"/>
</dbReference>
<evidence type="ECO:0000313" key="7">
    <source>
        <dbReference type="EMBL" id="SVB18798.1"/>
    </source>
</evidence>
<dbReference type="NCBIfam" id="NF006122">
    <property type="entry name" value="PRK08266.1"/>
    <property type="match status" value="1"/>
</dbReference>
<dbReference type="SUPFAM" id="SSF52467">
    <property type="entry name" value="DHS-like NAD/FAD-binding domain"/>
    <property type="match status" value="1"/>
</dbReference>
<dbReference type="InterPro" id="IPR029061">
    <property type="entry name" value="THDP-binding"/>
</dbReference>
<dbReference type="InterPro" id="IPR029035">
    <property type="entry name" value="DHS-like_NAD/FAD-binding_dom"/>
</dbReference>
<evidence type="ECO:0000259" key="6">
    <source>
        <dbReference type="Pfam" id="PF02776"/>
    </source>
</evidence>
<dbReference type="Gene3D" id="3.40.50.970">
    <property type="match status" value="2"/>
</dbReference>
<feature type="domain" description="Thiamine pyrophosphate enzyme TPP-binding" evidence="5">
    <location>
        <begin position="377"/>
        <end position="519"/>
    </location>
</feature>
<dbReference type="InterPro" id="IPR011766">
    <property type="entry name" value="TPP_enzyme_TPP-bd"/>
</dbReference>
<dbReference type="GO" id="GO:0009099">
    <property type="term" value="P:L-valine biosynthetic process"/>
    <property type="evidence" value="ECO:0007669"/>
    <property type="project" value="TreeGrafter"/>
</dbReference>
<evidence type="ECO:0000256" key="2">
    <source>
        <dbReference type="ARBA" id="ARBA00023052"/>
    </source>
</evidence>
<dbReference type="GO" id="GO:0000287">
    <property type="term" value="F:magnesium ion binding"/>
    <property type="evidence" value="ECO:0007669"/>
    <property type="project" value="InterPro"/>
</dbReference>
<feature type="domain" description="Thiamine pyrophosphate enzyme N-terminal TPP-binding" evidence="6">
    <location>
        <begin position="5"/>
        <end position="124"/>
    </location>
</feature>
<dbReference type="AlphaFoldDB" id="A0A382BYB3"/>
<dbReference type="GO" id="GO:0050660">
    <property type="term" value="F:flavin adenine dinucleotide binding"/>
    <property type="evidence" value="ECO:0007669"/>
    <property type="project" value="TreeGrafter"/>
</dbReference>
<dbReference type="FunFam" id="3.40.50.970:FF:000007">
    <property type="entry name" value="Acetolactate synthase"/>
    <property type="match status" value="1"/>
</dbReference>
<dbReference type="PANTHER" id="PTHR18968">
    <property type="entry name" value="THIAMINE PYROPHOSPHATE ENZYMES"/>
    <property type="match status" value="1"/>
</dbReference>
<sequence length="519" mass="57054">MPYLTGAEAIVKSLQQNGVDTIFGLPGGQLDHLFDAIYKTEGKIKLIHSRHEQGAAYMAFGYARSTGRLGAYTVVPGPGLLNTTAALCTAYACNAPVLCLTGQIPSAGIGTGRGYLHEIPDQLGLIQKLTKWAARIDHPTQAPDRVREAFKQLQTGRPRPVELEMAMDMMGEQSEVSLLPPESHAALAPDPEQIEQVAKQLCLAKRPMFVVGGGAQHASSEVLRLAEMLQAPVTFFRSGKGVIDERHYLSQSFPAGHRLWADADVVLAIGTRLKYQQMYWGLDKNLKILRIDIDPTEINRISTPEIGIVADARTALEALLPLVESHNIPRPSRTEELNYLKTEFQEAFEDKIAPQMGYLRVIREELPEDGFFVDEVTQVGFASWYAFPTYHPRHFISAGYQGTLGYGYATALGVQAAHPDKKVIAIAGDGGFLFNVQELATAVQYGLGVVVIVFNDNKFGNVQRQQKEWFGGRIIASDLHNPDFVQLAESFGLAGYRVQTPDELRPVLQSTLADSRPAL</sequence>
<evidence type="ECO:0000259" key="5">
    <source>
        <dbReference type="Pfam" id="PF02775"/>
    </source>
</evidence>
<dbReference type="Pfam" id="PF00205">
    <property type="entry name" value="TPP_enzyme_M"/>
    <property type="match status" value="1"/>
</dbReference>
<reference evidence="7" key="1">
    <citation type="submission" date="2018-05" db="EMBL/GenBank/DDBJ databases">
        <authorList>
            <person name="Lanie J.A."/>
            <person name="Ng W.-L."/>
            <person name="Kazmierczak K.M."/>
            <person name="Andrzejewski T.M."/>
            <person name="Davidsen T.M."/>
            <person name="Wayne K.J."/>
            <person name="Tettelin H."/>
            <person name="Glass J.I."/>
            <person name="Rusch D."/>
            <person name="Podicherti R."/>
            <person name="Tsui H.-C.T."/>
            <person name="Winkler M.E."/>
        </authorList>
    </citation>
    <scope>NUCLEOTIDE SEQUENCE</scope>
</reference>
<dbReference type="PROSITE" id="PS00187">
    <property type="entry name" value="TPP_ENZYMES"/>
    <property type="match status" value="1"/>
</dbReference>